<dbReference type="Gene3D" id="2.130.10.10">
    <property type="entry name" value="YVTN repeat-like/Quinoprotein amine dehydrogenase"/>
    <property type="match status" value="5"/>
</dbReference>
<reference evidence="6" key="1">
    <citation type="submission" date="2020-09" db="EMBL/GenBank/DDBJ databases">
        <title>Comparative genome analyses of four rice-infecting Rhizoctonia solani isolates reveal extensive enrichment of homogalacturonan modification genes.</title>
        <authorList>
            <person name="Lee D.-Y."/>
            <person name="Jeon J."/>
            <person name="Kim K.-T."/>
            <person name="Cheong K."/>
            <person name="Song H."/>
            <person name="Choi G."/>
            <person name="Ko J."/>
            <person name="Opiyo S.O."/>
            <person name="Zuo S."/>
            <person name="Madhav S."/>
            <person name="Lee Y.-H."/>
            <person name="Wang G.-L."/>
        </authorList>
    </citation>
    <scope>NUCLEOTIDE SEQUENCE</scope>
    <source>
        <strain evidence="6">AG1-IA B2</strain>
    </source>
</reference>
<dbReference type="InterPro" id="IPR027417">
    <property type="entry name" value="P-loop_NTPase"/>
</dbReference>
<dbReference type="SMART" id="SM00320">
    <property type="entry name" value="WD40"/>
    <property type="match status" value="10"/>
</dbReference>
<dbReference type="SUPFAM" id="SSF50998">
    <property type="entry name" value="Quinoprotein alcohol dehydrogenase-like"/>
    <property type="match status" value="1"/>
</dbReference>
<evidence type="ECO:0000313" key="6">
    <source>
        <dbReference type="EMBL" id="KAF8751487.1"/>
    </source>
</evidence>
<feature type="repeat" description="WD" evidence="3">
    <location>
        <begin position="696"/>
        <end position="737"/>
    </location>
</feature>
<evidence type="ECO:0000256" key="3">
    <source>
        <dbReference type="PROSITE-ProRule" id="PRU00221"/>
    </source>
</evidence>
<dbReference type="Pfam" id="PF07676">
    <property type="entry name" value="PD40"/>
    <property type="match status" value="1"/>
</dbReference>
<feature type="region of interest" description="Disordered" evidence="4">
    <location>
        <begin position="637"/>
        <end position="662"/>
    </location>
</feature>
<sequence>MGFCLLHPQCYKLTIGQDLSKERSEYSELRKKIDKILKDLSTHMRSPAEGMMTDSVKLICSEIEAEVSALDAKQGLGKGRRLVDAMDGLDEVMECCQRVHNHLERLTLNLNLNIFQGIYGQMLVRIPTVPQYRSLRSAQELKLAKMTPSMAAVYNSAESADIKRGACTEGTREAQIKLLLEWADEPSSGRTCWMNGMAGTGKTTIAYTVCTELKSKNQLGASFFCSRTIPECRRVKHIIPSIAYQLARFSIPFRCALSKALSADIDAHALALNVQYKKLIEDPLAVVKDYLPSDLIVVIDALDECDNEDSVGQILELLMPAAHMLPIRFLISSRPEKGITRKMAGRLDGHDDARLVLHNLDSGTVRTDIDTYMRKELADVLLFVYASTTCRYIRQAHEMDTLSSALRMIMQSASRSMEYGDGEVIDELYKNILDTAFNEASVNQADRQKMRACWKRCGPTATSVSIGAERGAKNWTDRSNDYYCDPKARQGTISEACLRVIDGAEPNFNICALPSSFLLDDQVKDLSRWVTQSISPASHMRVFTGPLTSSRLLLWMEVMNLTKNIRYATSIIQSAEKTETYPNTSQSWPTMHPSSYRLCQPSRIPKHPTYLRFHASVLAQISTTLGSIHAKSIRTCAADRNSDRSTPTGTHRHLEGLDPNRGVVSLSRDGRRLVVPTADSIDVYDTTTGEGVVSLAEERTKNVYCVAISPDGSKVAFSSNGGTPYVWDTANGGAVTQLLPDGVSGGRSLVFSPDGSRVACGLDNGEVYICALGQDFSSHGPLTGHTAYVNSVVFSSDGLHLASGSPTTLCECGCADRPAGWHALRGSYWSSLVSMLLSTDSRIASGSDDKTIRVAVYCVAFSHNGAFIASGSADNTIRVYDTRTGHIVLGPLEGHTDWINSVIFSPDSTRLFSCSADGTVRVWNVQDIDTSNPLPTTLPLSSAILSIRYSRSGTRLVSGSVDGSINVWDVATGQLVLGPLHGYEGDVVSVDYSADGRYIASGSYNGTLRIWDGLTGQDIHGPMEVHSQWANCVRFSPDSTVVSQGLMTHCPNTGCEHGQQVTQLFQGDAYILSVGISPDGHRVVCGSEDGEIVVLDRHSGTTLVGPIDAHKDWVRSVEFSPDGKRLVSGSDDGSVVIWDAETGKQLVVCGETGGAHSSPVLSASFSPNGLHVASGSWDDTFSPDGSNLVSCSHDRSIRFWDVSLLGTHSQEDAITSTNNAGAGISTSDSHVTHLSSLDDDGWVVDSHGRRLVWVPLDLRTYLALPSTSSIIADQGAFILNTDGWKIGDRWMECYQP</sequence>
<dbReference type="PROSITE" id="PS50294">
    <property type="entry name" value="WD_REPEATS_REGION"/>
    <property type="match status" value="4"/>
</dbReference>
<evidence type="ECO:0000256" key="4">
    <source>
        <dbReference type="SAM" id="MobiDB-lite"/>
    </source>
</evidence>
<evidence type="ECO:0000259" key="5">
    <source>
        <dbReference type="PROSITE" id="PS50837"/>
    </source>
</evidence>
<dbReference type="PROSITE" id="PS50082">
    <property type="entry name" value="WD_REPEATS_2"/>
    <property type="match status" value="7"/>
</dbReference>
<dbReference type="Pfam" id="PF24883">
    <property type="entry name" value="NPHP3_N"/>
    <property type="match status" value="1"/>
</dbReference>
<comment type="caution">
    <text evidence="6">The sequence shown here is derived from an EMBL/GenBank/DDBJ whole genome shotgun (WGS) entry which is preliminary data.</text>
</comment>
<dbReference type="PANTHER" id="PTHR19848">
    <property type="entry name" value="WD40 REPEAT PROTEIN"/>
    <property type="match status" value="1"/>
</dbReference>
<organism evidence="6 7">
    <name type="scientific">Rhizoctonia solani</name>
    <dbReference type="NCBI Taxonomy" id="456999"/>
    <lineage>
        <taxon>Eukaryota</taxon>
        <taxon>Fungi</taxon>
        <taxon>Dikarya</taxon>
        <taxon>Basidiomycota</taxon>
        <taxon>Agaricomycotina</taxon>
        <taxon>Agaricomycetes</taxon>
        <taxon>Cantharellales</taxon>
        <taxon>Ceratobasidiaceae</taxon>
        <taxon>Rhizoctonia</taxon>
    </lineage>
</organism>
<dbReference type="SUPFAM" id="SSF52540">
    <property type="entry name" value="P-loop containing nucleoside triphosphate hydrolases"/>
    <property type="match status" value="1"/>
</dbReference>
<feature type="repeat" description="WD" evidence="3">
    <location>
        <begin position="856"/>
        <end position="890"/>
    </location>
</feature>
<dbReference type="InterPro" id="IPR001680">
    <property type="entry name" value="WD40_rpt"/>
</dbReference>
<dbReference type="InterPro" id="IPR011659">
    <property type="entry name" value="WD40"/>
</dbReference>
<dbReference type="InterPro" id="IPR011047">
    <property type="entry name" value="Quinoprotein_ADH-like_sf"/>
</dbReference>
<keyword evidence="2" id="KW-0677">Repeat</keyword>
<dbReference type="InterPro" id="IPR019775">
    <property type="entry name" value="WD40_repeat_CS"/>
</dbReference>
<feature type="repeat" description="WD" evidence="3">
    <location>
        <begin position="980"/>
        <end position="1012"/>
    </location>
</feature>
<dbReference type="InterPro" id="IPR015943">
    <property type="entry name" value="WD40/YVTN_repeat-like_dom_sf"/>
</dbReference>
<protein>
    <submittedName>
        <fullName evidence="6">WD40 repeat-like protein</fullName>
    </submittedName>
</protein>
<dbReference type="PANTHER" id="PTHR19848:SF8">
    <property type="entry name" value="F-BOX AND WD REPEAT DOMAIN CONTAINING 7"/>
    <property type="match status" value="1"/>
</dbReference>
<dbReference type="PROSITE" id="PS00678">
    <property type="entry name" value="WD_REPEATS_1"/>
    <property type="match status" value="4"/>
</dbReference>
<evidence type="ECO:0000256" key="1">
    <source>
        <dbReference type="ARBA" id="ARBA00022574"/>
    </source>
</evidence>
<evidence type="ECO:0000256" key="2">
    <source>
        <dbReference type="ARBA" id="ARBA00022737"/>
    </source>
</evidence>
<name>A0A8H7M1U8_9AGAM</name>
<dbReference type="PRINTS" id="PR00320">
    <property type="entry name" value="GPROTEINBRPT"/>
</dbReference>
<evidence type="ECO:0000313" key="7">
    <source>
        <dbReference type="Proteomes" id="UP000614334"/>
    </source>
</evidence>
<feature type="repeat" description="WD" evidence="3">
    <location>
        <begin position="892"/>
        <end position="933"/>
    </location>
</feature>
<dbReference type="Proteomes" id="UP000614334">
    <property type="component" value="Unassembled WGS sequence"/>
</dbReference>
<feature type="domain" description="NACHT" evidence="5">
    <location>
        <begin position="190"/>
        <end position="335"/>
    </location>
</feature>
<accession>A0A8H7M1U8</accession>
<dbReference type="CDD" id="cd00200">
    <property type="entry name" value="WD40"/>
    <property type="match status" value="2"/>
</dbReference>
<feature type="repeat" description="WD" evidence="3">
    <location>
        <begin position="941"/>
        <end position="978"/>
    </location>
</feature>
<dbReference type="Pfam" id="PF00400">
    <property type="entry name" value="WD40"/>
    <property type="match status" value="9"/>
</dbReference>
<feature type="repeat" description="WD" evidence="3">
    <location>
        <begin position="1107"/>
        <end position="1148"/>
    </location>
</feature>
<dbReference type="InterPro" id="IPR007111">
    <property type="entry name" value="NACHT_NTPase"/>
</dbReference>
<dbReference type="PROSITE" id="PS50837">
    <property type="entry name" value="NACHT"/>
    <property type="match status" value="1"/>
</dbReference>
<proteinExistence type="predicted"/>
<dbReference type="EMBL" id="JACYCF010000017">
    <property type="protein sequence ID" value="KAF8751487.1"/>
    <property type="molecule type" value="Genomic_DNA"/>
</dbReference>
<gene>
    <name evidence="6" type="ORF">RHS01_08157</name>
</gene>
<dbReference type="InterPro" id="IPR056884">
    <property type="entry name" value="NPHP3-like_N"/>
</dbReference>
<dbReference type="Gene3D" id="3.40.50.300">
    <property type="entry name" value="P-loop containing nucleotide triphosphate hydrolases"/>
    <property type="match status" value="1"/>
</dbReference>
<keyword evidence="1 3" id="KW-0853">WD repeat</keyword>
<dbReference type="InterPro" id="IPR020472">
    <property type="entry name" value="WD40_PAC1"/>
</dbReference>
<feature type="repeat" description="WD" evidence="3">
    <location>
        <begin position="1181"/>
        <end position="1203"/>
    </location>
</feature>